<evidence type="ECO:0000259" key="12">
    <source>
        <dbReference type="Pfam" id="PF00149"/>
    </source>
</evidence>
<evidence type="ECO:0000313" key="14">
    <source>
        <dbReference type="EMBL" id="MDX8336718.1"/>
    </source>
</evidence>
<dbReference type="PROSITE" id="PS51257">
    <property type="entry name" value="PROKAR_LIPOPROTEIN"/>
    <property type="match status" value="1"/>
</dbReference>
<keyword evidence="10" id="KW-0511">Multifunctional enzyme</keyword>
<keyword evidence="8 11" id="KW-0547">Nucleotide-binding</keyword>
<dbReference type="Proteomes" id="UP001279681">
    <property type="component" value="Unassembled WGS sequence"/>
</dbReference>
<dbReference type="InterPro" id="IPR008334">
    <property type="entry name" value="5'-Nucleotdase_C"/>
</dbReference>
<dbReference type="Gene3D" id="3.60.21.10">
    <property type="match status" value="1"/>
</dbReference>
<dbReference type="CDD" id="cd07410">
    <property type="entry name" value="MPP_CpdB_N"/>
    <property type="match status" value="1"/>
</dbReference>
<name>A0ABU4WAZ7_9FUSO</name>
<evidence type="ECO:0000256" key="6">
    <source>
        <dbReference type="ARBA" id="ARBA00022723"/>
    </source>
</evidence>
<dbReference type="InterPro" id="IPR004843">
    <property type="entry name" value="Calcineurin-like_PHP"/>
</dbReference>
<feature type="domain" description="Calcineurin-like phosphoesterase" evidence="12">
    <location>
        <begin position="63"/>
        <end position="281"/>
    </location>
</feature>
<protein>
    <submittedName>
        <fullName evidence="14">5'-nucleotidase C-terminal domain-containing protein</fullName>
    </submittedName>
</protein>
<evidence type="ECO:0000259" key="13">
    <source>
        <dbReference type="Pfam" id="PF02872"/>
    </source>
</evidence>
<evidence type="ECO:0000256" key="3">
    <source>
        <dbReference type="ARBA" id="ARBA00001968"/>
    </source>
</evidence>
<organism evidence="14 15">
    <name type="scientific">Candidatus Cetobacterium colombiensis</name>
    <dbReference type="NCBI Taxonomy" id="3073100"/>
    <lineage>
        <taxon>Bacteria</taxon>
        <taxon>Fusobacteriati</taxon>
        <taxon>Fusobacteriota</taxon>
        <taxon>Fusobacteriia</taxon>
        <taxon>Fusobacteriales</taxon>
        <taxon>Fusobacteriaceae</taxon>
        <taxon>Cetobacterium</taxon>
    </lineage>
</organism>
<dbReference type="Pfam" id="PF00149">
    <property type="entry name" value="Metallophos"/>
    <property type="match status" value="1"/>
</dbReference>
<evidence type="ECO:0000256" key="11">
    <source>
        <dbReference type="RuleBase" id="RU362119"/>
    </source>
</evidence>
<dbReference type="InterPro" id="IPR029052">
    <property type="entry name" value="Metallo-depent_PP-like"/>
</dbReference>
<comment type="cofactor">
    <cofactor evidence="3">
        <name>a divalent metal cation</name>
        <dbReference type="ChEBI" id="CHEBI:60240"/>
    </cofactor>
</comment>
<dbReference type="InterPro" id="IPR006146">
    <property type="entry name" value="5'-Nucleotdase_CS"/>
</dbReference>
<dbReference type="EMBL" id="JAVIKH010000012">
    <property type="protein sequence ID" value="MDX8336718.1"/>
    <property type="molecule type" value="Genomic_DNA"/>
</dbReference>
<evidence type="ECO:0000256" key="5">
    <source>
        <dbReference type="ARBA" id="ARBA00006654"/>
    </source>
</evidence>
<dbReference type="PANTHER" id="PTHR11575">
    <property type="entry name" value="5'-NUCLEOTIDASE-RELATED"/>
    <property type="match status" value="1"/>
</dbReference>
<proteinExistence type="inferred from homology"/>
<dbReference type="RefSeq" id="WP_320314100.1">
    <property type="nucleotide sequence ID" value="NZ_JAVIKH010000012.1"/>
</dbReference>
<gene>
    <name evidence="14" type="ORF">RFV38_09460</name>
</gene>
<comment type="caution">
    <text evidence="14">The sequence shown here is derived from an EMBL/GenBank/DDBJ whole genome shotgun (WGS) entry which is preliminary data.</text>
</comment>
<keyword evidence="7" id="KW-0732">Signal</keyword>
<evidence type="ECO:0000256" key="4">
    <source>
        <dbReference type="ARBA" id="ARBA00004196"/>
    </source>
</evidence>
<dbReference type="PANTHER" id="PTHR11575:SF6">
    <property type="entry name" value="2',3'-CYCLIC-NUCLEOTIDE 2'-PHOSPHODIESTERASE_3'-NUCLEOTIDASE"/>
    <property type="match status" value="1"/>
</dbReference>
<keyword evidence="9 11" id="KW-0378">Hydrolase</keyword>
<feature type="domain" description="5'-Nucleotidase C-terminal" evidence="13">
    <location>
        <begin position="377"/>
        <end position="524"/>
    </location>
</feature>
<evidence type="ECO:0000313" key="15">
    <source>
        <dbReference type="Proteomes" id="UP001279681"/>
    </source>
</evidence>
<dbReference type="PROSITE" id="PS00786">
    <property type="entry name" value="5_NUCLEOTIDASE_2"/>
    <property type="match status" value="1"/>
</dbReference>
<dbReference type="SUPFAM" id="SSF55816">
    <property type="entry name" value="5'-nucleotidase (syn. UDP-sugar hydrolase), C-terminal domain"/>
    <property type="match status" value="1"/>
</dbReference>
<evidence type="ECO:0000256" key="2">
    <source>
        <dbReference type="ARBA" id="ARBA00001730"/>
    </source>
</evidence>
<comment type="similarity">
    <text evidence="5 11">Belongs to the 5'-nucleotidase family.</text>
</comment>
<reference evidence="15" key="1">
    <citation type="submission" date="2023-07" db="EMBL/GenBank/DDBJ databases">
        <authorList>
            <person name="Colorado M.A."/>
            <person name="Villamil L.M."/>
            <person name="Melo J.F."/>
            <person name="Rodriguez J.A."/>
            <person name="Ruiz R.Y."/>
        </authorList>
    </citation>
    <scope>NUCLEOTIDE SEQUENCE [LARGE SCALE GENOMIC DNA]</scope>
    <source>
        <strain evidence="15">C33</strain>
    </source>
</reference>
<comment type="catalytic activity">
    <reaction evidence="1">
        <text>a ribonucleoside 3'-phosphate + H2O = a ribonucleoside + phosphate</text>
        <dbReference type="Rhea" id="RHEA:10144"/>
        <dbReference type="ChEBI" id="CHEBI:13197"/>
        <dbReference type="ChEBI" id="CHEBI:15377"/>
        <dbReference type="ChEBI" id="CHEBI:18254"/>
        <dbReference type="ChEBI" id="CHEBI:43474"/>
        <dbReference type="EC" id="3.1.3.6"/>
    </reaction>
</comment>
<evidence type="ECO:0000256" key="8">
    <source>
        <dbReference type="ARBA" id="ARBA00022741"/>
    </source>
</evidence>
<dbReference type="InterPro" id="IPR041827">
    <property type="entry name" value="CpdB_N"/>
</dbReference>
<dbReference type="PRINTS" id="PR01607">
    <property type="entry name" value="APYRASEFAMLY"/>
</dbReference>
<accession>A0ABU4WAZ7</accession>
<sequence>MRSTKFLVLGALLSMALIGCGKKEETPKTATNTEVKEFKENKLNLEKKVIKKGEAGPEEVTLSFAATSDVHGRIYPYEYGIDSEDKSAGFAKTYTIVKELREKNPNLILMDIGDTVQDNSAELFNNLETHPMVDAMNTMDYDAWILGNHEFNFEKDFLLRNVKNFKGSVISVNIENEDDGSKFVLPYQIYDIQGVKVALVGGIPPHVPMWEASAPEHFKGLTFEDPMKAVKETLEELNGKYDVLVGAFHLGRKDEYGKTGVFDLAEAYPQFDLIFAGHEHARYVTDVNGTTVLEPGAYGWGVSNGEIKVAKKDGKWEVKEIVAKNMETKDVSANEEILDKFKNVHDESRADANKVVGKVNEKFIQKSDYITGEDKVTTMPTSQIEDNAIIGLINEVQNHFAKSDVSAAAVFNFDSNLNAGDFKKKDVAFIYKYTNTLMGINMTGENLLKYMEWSMNYYNQTQPGDVTISFNPEVRGYNYDMFDGVNYKVDISKPAGQRIVDATINGQPVDPNKTYKVAVNNYRFGTLLNLGLATEKDKYYDSYEELQDGGRIRDLIVRYVQENLNGELTPKVDNNWSIIGFDENVPGKEEIIEKIKTGEIKIPMSEDGRTLNIKSINVNSL</sequence>
<evidence type="ECO:0000256" key="9">
    <source>
        <dbReference type="ARBA" id="ARBA00022801"/>
    </source>
</evidence>
<evidence type="ECO:0000256" key="1">
    <source>
        <dbReference type="ARBA" id="ARBA00000527"/>
    </source>
</evidence>
<dbReference type="InterPro" id="IPR006179">
    <property type="entry name" value="5_nucleotidase/apyrase"/>
</dbReference>
<comment type="subcellular location">
    <subcellularLocation>
        <location evidence="4">Cell envelope</location>
    </subcellularLocation>
</comment>
<dbReference type="Gene3D" id="3.90.780.10">
    <property type="entry name" value="5'-Nucleotidase, C-terminal domain"/>
    <property type="match status" value="1"/>
</dbReference>
<evidence type="ECO:0000256" key="7">
    <source>
        <dbReference type="ARBA" id="ARBA00022729"/>
    </source>
</evidence>
<dbReference type="InterPro" id="IPR036907">
    <property type="entry name" value="5'-Nucleotdase_C_sf"/>
</dbReference>
<keyword evidence="15" id="KW-1185">Reference proteome</keyword>
<dbReference type="Pfam" id="PF02872">
    <property type="entry name" value="5_nucleotid_C"/>
    <property type="match status" value="1"/>
</dbReference>
<comment type="catalytic activity">
    <reaction evidence="2">
        <text>a nucleoside 2',3'-cyclic phosphate + H2O = a nucleoside 3'-phosphate + H(+)</text>
        <dbReference type="Rhea" id="RHEA:19621"/>
        <dbReference type="ChEBI" id="CHEBI:15377"/>
        <dbReference type="ChEBI" id="CHEBI:15378"/>
        <dbReference type="ChEBI" id="CHEBI:66949"/>
        <dbReference type="ChEBI" id="CHEBI:66954"/>
        <dbReference type="EC" id="3.1.4.16"/>
    </reaction>
</comment>
<evidence type="ECO:0000256" key="10">
    <source>
        <dbReference type="ARBA" id="ARBA00023268"/>
    </source>
</evidence>
<dbReference type="SUPFAM" id="SSF56300">
    <property type="entry name" value="Metallo-dependent phosphatases"/>
    <property type="match status" value="1"/>
</dbReference>
<keyword evidence="6" id="KW-0479">Metal-binding</keyword>